<keyword evidence="19" id="KW-1185">Reference proteome</keyword>
<dbReference type="AlphaFoldDB" id="A0A2G3E365"/>
<evidence type="ECO:0000256" key="2">
    <source>
        <dbReference type="ARBA" id="ARBA00000711"/>
    </source>
</evidence>
<reference evidence="18 19" key="1">
    <citation type="submission" date="2017-10" db="EMBL/GenBank/DDBJ databases">
        <title>Resolving the taxonomy of Roseburia spp., Eubacterium rectale and Agathobacter spp. through phylogenomic analysis.</title>
        <authorList>
            <person name="Sheridan P.O."/>
            <person name="Walker A.W."/>
            <person name="Duncan S.H."/>
            <person name="Scott K.P."/>
            <person name="Toole P.W.O."/>
            <person name="Luis P."/>
            <person name="Flint H.J."/>
        </authorList>
    </citation>
    <scope>NUCLEOTIDE SEQUENCE [LARGE SCALE GENOMIC DNA]</scope>
    <source>
        <strain evidence="18 19">JK623</strain>
    </source>
</reference>
<dbReference type="GO" id="GO:0043752">
    <property type="term" value="F:adenosylcobinamide kinase activity"/>
    <property type="evidence" value="ECO:0007669"/>
    <property type="project" value="UniProtKB-EC"/>
</dbReference>
<dbReference type="Proteomes" id="UP000224563">
    <property type="component" value="Unassembled WGS sequence"/>
</dbReference>
<comment type="pathway">
    <text evidence="6">Cofactor biosynthesis; adenosylcobalamin biosynthesis; adenosylcobalamin from cob(II)yrinate a,c-diamide: step 5/7.</text>
</comment>
<dbReference type="GO" id="GO:0008820">
    <property type="term" value="F:cobinamide phosphate guanylyltransferase activity"/>
    <property type="evidence" value="ECO:0007669"/>
    <property type="project" value="UniProtKB-EC"/>
</dbReference>
<dbReference type="InterPro" id="IPR003203">
    <property type="entry name" value="CobU/CobP"/>
</dbReference>
<evidence type="ECO:0000256" key="1">
    <source>
        <dbReference type="ARBA" id="ARBA00000312"/>
    </source>
</evidence>
<dbReference type="EC" id="2.7.1.156" evidence="8"/>
<organism evidence="18 19">
    <name type="scientific">Agathobacter ruminis</name>
    <dbReference type="NCBI Taxonomy" id="1712665"/>
    <lineage>
        <taxon>Bacteria</taxon>
        <taxon>Bacillati</taxon>
        <taxon>Bacillota</taxon>
        <taxon>Clostridia</taxon>
        <taxon>Lachnospirales</taxon>
        <taxon>Lachnospiraceae</taxon>
        <taxon>Agathobacter</taxon>
    </lineage>
</organism>
<evidence type="ECO:0000256" key="12">
    <source>
        <dbReference type="ARBA" id="ARBA00022741"/>
    </source>
</evidence>
<keyword evidence="12" id="KW-0547">Nucleotide-binding</keyword>
<dbReference type="InterPro" id="IPR027417">
    <property type="entry name" value="P-loop_NTPase"/>
</dbReference>
<comment type="catalytic activity">
    <reaction evidence="1">
        <text>adenosylcob(III)inamide + ATP = adenosylcob(III)inamide phosphate + ADP + H(+)</text>
        <dbReference type="Rhea" id="RHEA:15769"/>
        <dbReference type="ChEBI" id="CHEBI:2480"/>
        <dbReference type="ChEBI" id="CHEBI:15378"/>
        <dbReference type="ChEBI" id="CHEBI:30616"/>
        <dbReference type="ChEBI" id="CHEBI:58502"/>
        <dbReference type="ChEBI" id="CHEBI:456216"/>
        <dbReference type="EC" id="2.7.1.156"/>
    </reaction>
</comment>
<comment type="similarity">
    <text evidence="7">Belongs to the CobU/CobP family.</text>
</comment>
<comment type="catalytic activity">
    <reaction evidence="3">
        <text>adenosylcob(III)inamide + GTP = adenosylcob(III)inamide phosphate + GDP + H(+)</text>
        <dbReference type="Rhea" id="RHEA:15765"/>
        <dbReference type="ChEBI" id="CHEBI:2480"/>
        <dbReference type="ChEBI" id="CHEBI:15378"/>
        <dbReference type="ChEBI" id="CHEBI:37565"/>
        <dbReference type="ChEBI" id="CHEBI:58189"/>
        <dbReference type="ChEBI" id="CHEBI:58502"/>
        <dbReference type="EC" id="2.7.1.156"/>
    </reaction>
</comment>
<dbReference type="GO" id="GO:0005524">
    <property type="term" value="F:ATP binding"/>
    <property type="evidence" value="ECO:0007669"/>
    <property type="project" value="UniProtKB-KW"/>
</dbReference>
<evidence type="ECO:0000313" key="19">
    <source>
        <dbReference type="Proteomes" id="UP000224563"/>
    </source>
</evidence>
<evidence type="ECO:0000256" key="16">
    <source>
        <dbReference type="ARBA" id="ARBA00029570"/>
    </source>
</evidence>
<sequence length="137" mass="15976">MKLLIGGYAQGKLEYAKRQLPDAELVDLADEMQKMTQNALIVYHLELFVRRICESHQDDSVVDEQHLTDEIWEQLEQYLQERTQDIIFISTEVGNGIIPMERAERVWREILGRVLVRLAARADYVERIICGMSQSIK</sequence>
<evidence type="ECO:0000256" key="8">
    <source>
        <dbReference type="ARBA" id="ARBA00012016"/>
    </source>
</evidence>
<protein>
    <recommendedName>
        <fullName evidence="16">Adenosylcobinamide kinase</fullName>
        <ecNumber evidence="8">2.7.1.156</ecNumber>
        <ecNumber evidence="9">2.7.7.62</ecNumber>
    </recommendedName>
    <alternativeName>
        <fullName evidence="17">Adenosylcobinamide-phosphate guanylyltransferase</fullName>
    </alternativeName>
</protein>
<dbReference type="PANTHER" id="PTHR34848:SF1">
    <property type="entry name" value="BIFUNCTIONAL ADENOSYLCOBALAMIN BIOSYNTHESIS PROTEIN COBU"/>
    <property type="match status" value="1"/>
</dbReference>
<keyword evidence="11" id="KW-0808">Transferase</keyword>
<comment type="function">
    <text evidence="4">Catalyzes ATP-dependent phosphorylation of adenosylcobinamide and addition of GMP to adenosylcobinamide phosphate.</text>
</comment>
<dbReference type="GO" id="GO:0005525">
    <property type="term" value="F:GTP binding"/>
    <property type="evidence" value="ECO:0007669"/>
    <property type="project" value="UniProtKB-KW"/>
</dbReference>
<dbReference type="UniPathway" id="UPA00148">
    <property type="reaction ID" value="UER00236"/>
</dbReference>
<dbReference type="Gene3D" id="3.40.50.300">
    <property type="entry name" value="P-loop containing nucleotide triphosphate hydrolases"/>
    <property type="match status" value="1"/>
</dbReference>
<evidence type="ECO:0000256" key="10">
    <source>
        <dbReference type="ARBA" id="ARBA00022573"/>
    </source>
</evidence>
<evidence type="ECO:0000256" key="14">
    <source>
        <dbReference type="ARBA" id="ARBA00022840"/>
    </source>
</evidence>
<dbReference type="Pfam" id="PF02283">
    <property type="entry name" value="CobU"/>
    <property type="match status" value="1"/>
</dbReference>
<evidence type="ECO:0000256" key="4">
    <source>
        <dbReference type="ARBA" id="ARBA00003889"/>
    </source>
</evidence>
<dbReference type="SUPFAM" id="SSF52540">
    <property type="entry name" value="P-loop containing nucleoside triphosphate hydrolases"/>
    <property type="match status" value="1"/>
</dbReference>
<dbReference type="PANTHER" id="PTHR34848">
    <property type="match status" value="1"/>
</dbReference>
<evidence type="ECO:0000256" key="11">
    <source>
        <dbReference type="ARBA" id="ARBA00022679"/>
    </source>
</evidence>
<evidence type="ECO:0000256" key="13">
    <source>
        <dbReference type="ARBA" id="ARBA00022777"/>
    </source>
</evidence>
<keyword evidence="15" id="KW-0342">GTP-binding</keyword>
<evidence type="ECO:0000256" key="5">
    <source>
        <dbReference type="ARBA" id="ARBA00004692"/>
    </source>
</evidence>
<reference evidence="18 19" key="2">
    <citation type="submission" date="2017-10" db="EMBL/GenBank/DDBJ databases">
        <authorList>
            <person name="Banno H."/>
            <person name="Chua N.-H."/>
        </authorList>
    </citation>
    <scope>NUCLEOTIDE SEQUENCE [LARGE SCALE GENOMIC DNA]</scope>
    <source>
        <strain evidence="18 19">JK623</strain>
    </source>
</reference>
<evidence type="ECO:0000313" key="18">
    <source>
        <dbReference type="EMBL" id="PHU37605.1"/>
    </source>
</evidence>
<dbReference type="GO" id="GO:0009236">
    <property type="term" value="P:cobalamin biosynthetic process"/>
    <property type="evidence" value="ECO:0007669"/>
    <property type="project" value="UniProtKB-UniPathway"/>
</dbReference>
<evidence type="ECO:0000256" key="7">
    <source>
        <dbReference type="ARBA" id="ARBA00007490"/>
    </source>
</evidence>
<comment type="catalytic activity">
    <reaction evidence="2">
        <text>adenosylcob(III)inamide phosphate + GTP + H(+) = adenosylcob(III)inamide-GDP + diphosphate</text>
        <dbReference type="Rhea" id="RHEA:22712"/>
        <dbReference type="ChEBI" id="CHEBI:15378"/>
        <dbReference type="ChEBI" id="CHEBI:33019"/>
        <dbReference type="ChEBI" id="CHEBI:37565"/>
        <dbReference type="ChEBI" id="CHEBI:58502"/>
        <dbReference type="ChEBI" id="CHEBI:60487"/>
        <dbReference type="EC" id="2.7.7.62"/>
    </reaction>
</comment>
<gene>
    <name evidence="18" type="ORF">CSX02_07160</name>
</gene>
<keyword evidence="14" id="KW-0067">ATP-binding</keyword>
<evidence type="ECO:0000256" key="3">
    <source>
        <dbReference type="ARBA" id="ARBA00001522"/>
    </source>
</evidence>
<name>A0A2G3E365_9FIRM</name>
<keyword evidence="13" id="KW-0418">Kinase</keyword>
<dbReference type="EC" id="2.7.7.62" evidence="9"/>
<evidence type="ECO:0000256" key="6">
    <source>
        <dbReference type="ARBA" id="ARBA00005159"/>
    </source>
</evidence>
<keyword evidence="10" id="KW-0169">Cobalamin biosynthesis</keyword>
<comment type="pathway">
    <text evidence="5">Cofactor biosynthesis; adenosylcobalamin biosynthesis; adenosylcobalamin from cob(II)yrinate a,c-diamide: step 6/7.</text>
</comment>
<evidence type="ECO:0000256" key="15">
    <source>
        <dbReference type="ARBA" id="ARBA00023134"/>
    </source>
</evidence>
<comment type="caution">
    <text evidence="18">The sequence shown here is derived from an EMBL/GenBank/DDBJ whole genome shotgun (WGS) entry which is preliminary data.</text>
</comment>
<proteinExistence type="inferred from homology"/>
<evidence type="ECO:0000256" key="9">
    <source>
        <dbReference type="ARBA" id="ARBA00012523"/>
    </source>
</evidence>
<dbReference type="EMBL" id="PDYG01000040">
    <property type="protein sequence ID" value="PHU37605.1"/>
    <property type="molecule type" value="Genomic_DNA"/>
</dbReference>
<accession>A0A2G3E365</accession>
<evidence type="ECO:0000256" key="17">
    <source>
        <dbReference type="ARBA" id="ARBA00030571"/>
    </source>
</evidence>